<dbReference type="InterPro" id="IPR017938">
    <property type="entry name" value="Riboflavin_synthase-like_b-brl"/>
</dbReference>
<organism evidence="3 4">
    <name type="scientific">endosymbiont of Lamellibrachia luymesi</name>
    <dbReference type="NCBI Taxonomy" id="2200907"/>
    <lineage>
        <taxon>Bacteria</taxon>
        <taxon>Pseudomonadati</taxon>
        <taxon>Pseudomonadota</taxon>
        <taxon>Gammaproteobacteria</taxon>
        <taxon>sulfur-oxidizing symbionts</taxon>
    </lineage>
</organism>
<dbReference type="InterPro" id="IPR012675">
    <property type="entry name" value="Beta-grasp_dom_sf"/>
</dbReference>
<sequence>MPKLLSLSRAARLAGVSRGELQKRVRKDGVDTFEGKLTVDVLVSLYPHIDMERDPILERVQLIKQEARPKAHYSDGWMPDPQVLMSRLKEFQHTLVQTKSSLNASESLLSEISSDLQSALNAPNDELRAEVERCIQKLSGAMNRLGRASDAKAALFAKDVMLKIVSASVRLLPSGHEFFLEGNDSILEAGLKAGLYLDYGCTSGNCGACKCKVVSGAVRKLRNHDYVLSAKEQAEGYVLACSNTAISDLVVEVGEAGVAETLPYQEIRAQVKKVELVGESLALIHVQTPRTQSLRFKAGQSVSVTTEDGRSADLYIASCPCDGRNLQFIIFREDDVGFGDAVFDATLARQTILLEGPMGGFVLQEDSTAPALFLAKEGGFSPVKSLVEQAITIDNAEGLNLIHIGGNPAGSSLENLCRSWNDSLDNFSYTSTANDISADELAQLLFNAATDSERVEVYIAGPAAWLENVMDAASRKGLDTGGWYTETTDR</sequence>
<comment type="caution">
    <text evidence="3">The sequence shown here is derived from an EMBL/GenBank/DDBJ whole genome shotgun (WGS) entry which is preliminary data.</text>
</comment>
<dbReference type="InterPro" id="IPR006058">
    <property type="entry name" value="2Fe2S_fd_BS"/>
</dbReference>
<dbReference type="Pfam" id="PF00111">
    <property type="entry name" value="Fer2"/>
    <property type="match status" value="1"/>
</dbReference>
<dbReference type="InterPro" id="IPR039261">
    <property type="entry name" value="FNR_nucleotide-bd"/>
</dbReference>
<dbReference type="InterPro" id="IPR017927">
    <property type="entry name" value="FAD-bd_FR_type"/>
</dbReference>
<gene>
    <name evidence="3" type="ORF">DIZ79_09220</name>
</gene>
<evidence type="ECO:0000259" key="1">
    <source>
        <dbReference type="PROSITE" id="PS51085"/>
    </source>
</evidence>
<proteinExistence type="predicted"/>
<reference evidence="3 4" key="1">
    <citation type="journal article" date="2018" name="ISME J.">
        <title>Endosymbiont genomes yield clues of tubeworm success.</title>
        <authorList>
            <person name="Li Y."/>
            <person name="Liles M.R."/>
            <person name="Halanych K.M."/>
        </authorList>
    </citation>
    <scope>NUCLEOTIDE SEQUENCE [LARGE SCALE GENOMIC DNA]</scope>
    <source>
        <strain evidence="3">A1422</strain>
    </source>
</reference>
<dbReference type="PANTHER" id="PTHR47354">
    <property type="entry name" value="NADH OXIDOREDUCTASE HCR"/>
    <property type="match status" value="1"/>
</dbReference>
<name>A0A370DWX9_9GAMM</name>
<dbReference type="EMBL" id="QFXD01000165">
    <property type="protein sequence ID" value="RDH90417.1"/>
    <property type="molecule type" value="Genomic_DNA"/>
</dbReference>
<dbReference type="GO" id="GO:0016491">
    <property type="term" value="F:oxidoreductase activity"/>
    <property type="evidence" value="ECO:0007669"/>
    <property type="project" value="InterPro"/>
</dbReference>
<evidence type="ECO:0000313" key="4">
    <source>
        <dbReference type="Proteomes" id="UP000255508"/>
    </source>
</evidence>
<dbReference type="PROSITE" id="PS51085">
    <property type="entry name" value="2FE2S_FER_2"/>
    <property type="match status" value="1"/>
</dbReference>
<evidence type="ECO:0000259" key="2">
    <source>
        <dbReference type="PROSITE" id="PS51384"/>
    </source>
</evidence>
<protein>
    <submittedName>
        <fullName evidence="3">CDP-6-deoxy-L-threo-D-glycero-4-hexulose-3-dehydrase reductase</fullName>
    </submittedName>
</protein>
<dbReference type="InterPro" id="IPR036010">
    <property type="entry name" value="2Fe-2S_ferredoxin-like_sf"/>
</dbReference>
<dbReference type="SUPFAM" id="SSF54292">
    <property type="entry name" value="2Fe-2S ferredoxin-like"/>
    <property type="match status" value="1"/>
</dbReference>
<dbReference type="SUPFAM" id="SSF63380">
    <property type="entry name" value="Riboflavin synthase domain-like"/>
    <property type="match status" value="1"/>
</dbReference>
<dbReference type="CDD" id="cd00207">
    <property type="entry name" value="fer2"/>
    <property type="match status" value="1"/>
</dbReference>
<dbReference type="GO" id="GO:0051537">
    <property type="term" value="F:2 iron, 2 sulfur cluster binding"/>
    <property type="evidence" value="ECO:0007669"/>
    <property type="project" value="InterPro"/>
</dbReference>
<feature type="domain" description="2Fe-2S ferredoxin-type" evidence="1">
    <location>
        <begin position="167"/>
        <end position="257"/>
    </location>
</feature>
<accession>A0A370DWX9</accession>
<dbReference type="Gene3D" id="3.40.50.80">
    <property type="entry name" value="Nucleotide-binding domain of ferredoxin-NADP reductase (FNR) module"/>
    <property type="match status" value="1"/>
</dbReference>
<dbReference type="Proteomes" id="UP000255508">
    <property type="component" value="Unassembled WGS sequence"/>
</dbReference>
<feature type="domain" description="FAD-binding FR-type" evidence="2">
    <location>
        <begin position="264"/>
        <end position="364"/>
    </location>
</feature>
<dbReference type="PROSITE" id="PS51384">
    <property type="entry name" value="FAD_FR"/>
    <property type="match status" value="1"/>
</dbReference>
<dbReference type="SUPFAM" id="SSF52343">
    <property type="entry name" value="Ferredoxin reductase-like, C-terminal NADP-linked domain"/>
    <property type="match status" value="1"/>
</dbReference>
<dbReference type="InterPro" id="IPR001041">
    <property type="entry name" value="2Fe-2S_ferredoxin-type"/>
</dbReference>
<dbReference type="Gene3D" id="3.10.20.30">
    <property type="match status" value="1"/>
</dbReference>
<dbReference type="PANTHER" id="PTHR47354:SF5">
    <property type="entry name" value="PROTEIN RFBI"/>
    <property type="match status" value="1"/>
</dbReference>
<dbReference type="Gene3D" id="2.40.30.10">
    <property type="entry name" value="Translation factors"/>
    <property type="match status" value="1"/>
</dbReference>
<dbReference type="PRINTS" id="PR00410">
    <property type="entry name" value="PHEHYDRXLASE"/>
</dbReference>
<evidence type="ECO:0000313" key="3">
    <source>
        <dbReference type="EMBL" id="RDH90417.1"/>
    </source>
</evidence>
<dbReference type="PROSITE" id="PS00197">
    <property type="entry name" value="2FE2S_FER_1"/>
    <property type="match status" value="1"/>
</dbReference>
<dbReference type="AlphaFoldDB" id="A0A370DWX9"/>
<dbReference type="InterPro" id="IPR050415">
    <property type="entry name" value="MRET"/>
</dbReference>